<proteinExistence type="predicted"/>
<protein>
    <submittedName>
        <fullName evidence="1">Elongation factor G</fullName>
    </submittedName>
</protein>
<keyword evidence="2" id="KW-1185">Reference proteome</keyword>
<keyword evidence="1" id="KW-0648">Protein biosynthesis</keyword>
<reference evidence="1" key="2">
    <citation type="journal article" date="2023" name="BMC Genomics">
        <title>Pest status, molecular evolution, and epigenetic factors derived from the genome assembly of Frankliniella fusca, a thysanopteran phytovirus vector.</title>
        <authorList>
            <person name="Catto M.A."/>
            <person name="Labadie P.E."/>
            <person name="Jacobson A.L."/>
            <person name="Kennedy G.G."/>
            <person name="Srinivasan R."/>
            <person name="Hunt B.G."/>
        </authorList>
    </citation>
    <scope>NUCLEOTIDE SEQUENCE</scope>
    <source>
        <strain evidence="1">PL_HMW_Pooled</strain>
    </source>
</reference>
<gene>
    <name evidence="1" type="ORF">KUF71_009963</name>
</gene>
<evidence type="ECO:0000313" key="1">
    <source>
        <dbReference type="EMBL" id="KAK3920726.1"/>
    </source>
</evidence>
<evidence type="ECO:0000313" key="2">
    <source>
        <dbReference type="Proteomes" id="UP001219518"/>
    </source>
</evidence>
<dbReference type="Proteomes" id="UP001219518">
    <property type="component" value="Unassembled WGS sequence"/>
</dbReference>
<reference evidence="1" key="1">
    <citation type="submission" date="2021-07" db="EMBL/GenBank/DDBJ databases">
        <authorList>
            <person name="Catto M.A."/>
            <person name="Jacobson A."/>
            <person name="Kennedy G."/>
            <person name="Labadie P."/>
            <person name="Hunt B.G."/>
            <person name="Srinivasan R."/>
        </authorList>
    </citation>
    <scope>NUCLEOTIDE SEQUENCE</scope>
    <source>
        <strain evidence="1">PL_HMW_Pooled</strain>
        <tissue evidence="1">Head</tissue>
    </source>
</reference>
<name>A0AAE1HG39_9NEOP</name>
<dbReference type="AlphaFoldDB" id="A0AAE1HG39"/>
<comment type="caution">
    <text evidence="1">The sequence shown here is derived from an EMBL/GenBank/DDBJ whole genome shotgun (WGS) entry which is preliminary data.</text>
</comment>
<keyword evidence="1" id="KW-0251">Elongation factor</keyword>
<accession>A0AAE1HG39</accession>
<sequence length="110" mass="12067">MVSFKKGKATLPTLPTLPGVGRNAVSVALHWLKNHNKNYYDVNVDLEAIKKLPENGHFTDVVQVDVPDNEIDHANDDNENIIERVIIPGCDSPHLSGADCGRLKVRNGSV</sequence>
<organism evidence="1 2">
    <name type="scientific">Frankliniella fusca</name>
    <dbReference type="NCBI Taxonomy" id="407009"/>
    <lineage>
        <taxon>Eukaryota</taxon>
        <taxon>Metazoa</taxon>
        <taxon>Ecdysozoa</taxon>
        <taxon>Arthropoda</taxon>
        <taxon>Hexapoda</taxon>
        <taxon>Insecta</taxon>
        <taxon>Pterygota</taxon>
        <taxon>Neoptera</taxon>
        <taxon>Paraneoptera</taxon>
        <taxon>Thysanoptera</taxon>
        <taxon>Terebrantia</taxon>
        <taxon>Thripoidea</taxon>
        <taxon>Thripidae</taxon>
        <taxon>Frankliniella</taxon>
    </lineage>
</organism>
<dbReference type="EMBL" id="JAHWGI010001020">
    <property type="protein sequence ID" value="KAK3920726.1"/>
    <property type="molecule type" value="Genomic_DNA"/>
</dbReference>
<dbReference type="GO" id="GO:0003746">
    <property type="term" value="F:translation elongation factor activity"/>
    <property type="evidence" value="ECO:0007669"/>
    <property type="project" value="UniProtKB-KW"/>
</dbReference>